<gene>
    <name evidence="2" type="ORF">M408DRAFT_325508</name>
</gene>
<sequence>MAQAHEQLAYHRFNTRQPMYQFNTFAEDDASAWDGPNPVNETWAWLREQEFKAYNDKKNAEWNKQNPGWDKYNPEEDEFLHPHLRDTSKKPSRRKLPKNAATALDTKKRQQQRKKPDDQEDFDSVKGIRAGLGFYLHDPLPKPQRDITPWIASLRDASREENYAPRIQWNEKFATEPSQTSEVPLTAQVTSSLLVFGQKYCKYTRMNDKKREAMHLFLELPTAEKVRRIELLALKLCDPGSWNTVIDQPEYWN</sequence>
<feature type="region of interest" description="Disordered" evidence="1">
    <location>
        <begin position="57"/>
        <end position="76"/>
    </location>
</feature>
<evidence type="ECO:0000313" key="2">
    <source>
        <dbReference type="EMBL" id="KIM33952.1"/>
    </source>
</evidence>
<dbReference type="AlphaFoldDB" id="A0A0C2XYL9"/>
<name>A0A0C2XYL9_SERVB</name>
<accession>A0A0C2XYL9</accession>
<proteinExistence type="predicted"/>
<dbReference type="OrthoDB" id="10251155at2759"/>
<reference evidence="3" key="2">
    <citation type="submission" date="2015-01" db="EMBL/GenBank/DDBJ databases">
        <title>Evolutionary Origins and Diversification of the Mycorrhizal Mutualists.</title>
        <authorList>
            <consortium name="DOE Joint Genome Institute"/>
            <consortium name="Mycorrhizal Genomics Consortium"/>
            <person name="Kohler A."/>
            <person name="Kuo A."/>
            <person name="Nagy L.G."/>
            <person name="Floudas D."/>
            <person name="Copeland A."/>
            <person name="Barry K.W."/>
            <person name="Cichocki N."/>
            <person name="Veneault-Fourrey C."/>
            <person name="LaButti K."/>
            <person name="Lindquist E.A."/>
            <person name="Lipzen A."/>
            <person name="Lundell T."/>
            <person name="Morin E."/>
            <person name="Murat C."/>
            <person name="Riley R."/>
            <person name="Ohm R."/>
            <person name="Sun H."/>
            <person name="Tunlid A."/>
            <person name="Henrissat B."/>
            <person name="Grigoriev I.V."/>
            <person name="Hibbett D.S."/>
            <person name="Martin F."/>
        </authorList>
    </citation>
    <scope>NUCLEOTIDE SEQUENCE [LARGE SCALE GENOMIC DNA]</scope>
    <source>
        <strain evidence="3">MAFF 305830</strain>
    </source>
</reference>
<reference evidence="2 3" key="1">
    <citation type="submission" date="2014-04" db="EMBL/GenBank/DDBJ databases">
        <authorList>
            <consortium name="DOE Joint Genome Institute"/>
            <person name="Kuo A."/>
            <person name="Zuccaro A."/>
            <person name="Kohler A."/>
            <person name="Nagy L.G."/>
            <person name="Floudas D."/>
            <person name="Copeland A."/>
            <person name="Barry K.W."/>
            <person name="Cichocki N."/>
            <person name="Veneault-Fourrey C."/>
            <person name="LaButti K."/>
            <person name="Lindquist E.A."/>
            <person name="Lipzen A."/>
            <person name="Lundell T."/>
            <person name="Morin E."/>
            <person name="Murat C."/>
            <person name="Sun H."/>
            <person name="Tunlid A."/>
            <person name="Henrissat B."/>
            <person name="Grigoriev I.V."/>
            <person name="Hibbett D.S."/>
            <person name="Martin F."/>
            <person name="Nordberg H.P."/>
            <person name="Cantor M.N."/>
            <person name="Hua S.X."/>
        </authorList>
    </citation>
    <scope>NUCLEOTIDE SEQUENCE [LARGE SCALE GENOMIC DNA]</scope>
    <source>
        <strain evidence="2 3">MAFF 305830</strain>
    </source>
</reference>
<dbReference type="EMBL" id="KN824277">
    <property type="protein sequence ID" value="KIM33952.1"/>
    <property type="molecule type" value="Genomic_DNA"/>
</dbReference>
<evidence type="ECO:0000313" key="3">
    <source>
        <dbReference type="Proteomes" id="UP000054097"/>
    </source>
</evidence>
<keyword evidence="3" id="KW-1185">Reference proteome</keyword>
<dbReference type="Proteomes" id="UP000054097">
    <property type="component" value="Unassembled WGS sequence"/>
</dbReference>
<protein>
    <submittedName>
        <fullName evidence="2">Uncharacterized protein</fullName>
    </submittedName>
</protein>
<organism evidence="2 3">
    <name type="scientific">Serendipita vermifera MAFF 305830</name>
    <dbReference type="NCBI Taxonomy" id="933852"/>
    <lineage>
        <taxon>Eukaryota</taxon>
        <taxon>Fungi</taxon>
        <taxon>Dikarya</taxon>
        <taxon>Basidiomycota</taxon>
        <taxon>Agaricomycotina</taxon>
        <taxon>Agaricomycetes</taxon>
        <taxon>Sebacinales</taxon>
        <taxon>Serendipitaceae</taxon>
        <taxon>Serendipita</taxon>
    </lineage>
</organism>
<dbReference type="HOGENOM" id="CLU_1099060_0_0_1"/>
<evidence type="ECO:0000256" key="1">
    <source>
        <dbReference type="SAM" id="MobiDB-lite"/>
    </source>
</evidence>
<feature type="region of interest" description="Disordered" evidence="1">
    <location>
        <begin position="82"/>
        <end position="123"/>
    </location>
</feature>